<dbReference type="EMBL" id="CP109527">
    <property type="protein sequence ID" value="WTY34009.1"/>
    <property type="molecule type" value="Genomic_DNA"/>
</dbReference>
<feature type="transmembrane region" description="Helical" evidence="1">
    <location>
        <begin position="73"/>
        <end position="91"/>
    </location>
</feature>
<name>A0ABZ1N270_9NOCA</name>
<evidence type="ECO:0000313" key="2">
    <source>
        <dbReference type="EMBL" id="WTY34009.1"/>
    </source>
</evidence>
<dbReference type="GeneID" id="91376845"/>
<keyword evidence="1" id="KW-0472">Membrane</keyword>
<accession>A0ABZ1N270</accession>
<dbReference type="InterPro" id="IPR025597">
    <property type="entry name" value="DUF4345"/>
</dbReference>
<evidence type="ECO:0000313" key="3">
    <source>
        <dbReference type="Proteomes" id="UP001621418"/>
    </source>
</evidence>
<evidence type="ECO:0000256" key="1">
    <source>
        <dbReference type="SAM" id="Phobius"/>
    </source>
</evidence>
<feature type="transmembrane region" description="Helical" evidence="1">
    <location>
        <begin position="46"/>
        <end position="66"/>
    </location>
</feature>
<reference evidence="2 3" key="1">
    <citation type="submission" date="2022-10" db="EMBL/GenBank/DDBJ databases">
        <title>The complete genomes of actinobacterial strains from the NBC collection.</title>
        <authorList>
            <person name="Joergensen T.S."/>
            <person name="Alvarez Arevalo M."/>
            <person name="Sterndorff E.B."/>
            <person name="Faurdal D."/>
            <person name="Vuksanovic O."/>
            <person name="Mourched A.-S."/>
            <person name="Charusanti P."/>
            <person name="Shaw S."/>
            <person name="Blin K."/>
            <person name="Weber T."/>
        </authorList>
    </citation>
    <scope>NUCLEOTIDE SEQUENCE [LARGE SCALE GENOMIC DNA]</scope>
    <source>
        <strain evidence="2 3">NBC_01413</strain>
    </source>
</reference>
<dbReference type="Pfam" id="PF14248">
    <property type="entry name" value="DUF4345"/>
    <property type="match status" value="1"/>
</dbReference>
<protein>
    <submittedName>
        <fullName evidence="2">DUF4345 domain-containing protein</fullName>
    </submittedName>
</protein>
<proteinExistence type="predicted"/>
<gene>
    <name evidence="2" type="ORF">OG308_22045</name>
</gene>
<dbReference type="Proteomes" id="UP001621418">
    <property type="component" value="Chromosome"/>
</dbReference>
<feature type="transmembrane region" description="Helical" evidence="1">
    <location>
        <begin position="103"/>
        <end position="120"/>
    </location>
</feature>
<sequence>MRTAVLCLVGVLFVGMGLYALAAPAALVRPFGLSVPTAAGRSEIRAVYGGFGLAVAGVLFWSAFGADDLRTGAALTVGFALAGMAGGRVISRLVDSGVRFYPIWFYCVVELVGAVLVLGVA</sequence>
<keyword evidence="1" id="KW-0812">Transmembrane</keyword>
<keyword evidence="3" id="KW-1185">Reference proteome</keyword>
<dbReference type="RefSeq" id="WP_328662801.1">
    <property type="nucleotide sequence ID" value="NZ_CP108014.1"/>
</dbReference>
<keyword evidence="1" id="KW-1133">Transmembrane helix</keyword>
<organism evidence="2 3">
    <name type="scientific">Nocardia salmonicida</name>
    <dbReference type="NCBI Taxonomy" id="53431"/>
    <lineage>
        <taxon>Bacteria</taxon>
        <taxon>Bacillati</taxon>
        <taxon>Actinomycetota</taxon>
        <taxon>Actinomycetes</taxon>
        <taxon>Mycobacteriales</taxon>
        <taxon>Nocardiaceae</taxon>
        <taxon>Nocardia</taxon>
    </lineage>
</organism>